<name>M8AWH0_AEGTA</name>
<feature type="region of interest" description="Disordered" evidence="1">
    <location>
        <begin position="1"/>
        <end position="30"/>
    </location>
</feature>
<protein>
    <submittedName>
        <fullName evidence="2">Uncharacterized protein</fullName>
    </submittedName>
</protein>
<evidence type="ECO:0000313" key="2">
    <source>
        <dbReference type="EnsemblPlants" id="EMT08797"/>
    </source>
</evidence>
<reference evidence="2" key="1">
    <citation type="submission" date="2015-06" db="UniProtKB">
        <authorList>
            <consortium name="EnsemblPlants"/>
        </authorList>
    </citation>
    <scope>IDENTIFICATION</scope>
</reference>
<feature type="compositionally biased region" description="Polar residues" evidence="1">
    <location>
        <begin position="1"/>
        <end position="15"/>
    </location>
</feature>
<dbReference type="EnsemblPlants" id="EMT08797">
    <property type="protein sequence ID" value="EMT08797"/>
    <property type="gene ID" value="F775_24812"/>
</dbReference>
<organism evidence="2">
    <name type="scientific">Aegilops tauschii</name>
    <name type="common">Tausch's goatgrass</name>
    <name type="synonym">Aegilops squarrosa</name>
    <dbReference type="NCBI Taxonomy" id="37682"/>
    <lineage>
        <taxon>Eukaryota</taxon>
        <taxon>Viridiplantae</taxon>
        <taxon>Streptophyta</taxon>
        <taxon>Embryophyta</taxon>
        <taxon>Tracheophyta</taxon>
        <taxon>Spermatophyta</taxon>
        <taxon>Magnoliopsida</taxon>
        <taxon>Liliopsida</taxon>
        <taxon>Poales</taxon>
        <taxon>Poaceae</taxon>
        <taxon>BOP clade</taxon>
        <taxon>Pooideae</taxon>
        <taxon>Triticodae</taxon>
        <taxon>Triticeae</taxon>
        <taxon>Triticinae</taxon>
        <taxon>Aegilops</taxon>
    </lineage>
</organism>
<proteinExistence type="predicted"/>
<dbReference type="AlphaFoldDB" id="M8AWH0"/>
<sequence>MGSSAVLGASNNSRTRMPVLPPIATPNGRNLDKADVRLRSCGEKQAQNASDQVLMEIVLKRYRLHDQLSLDKGMLIDDLDSGCQAGALKVLSEVDEEMEREDSSIQEKLDMENKGLQQKEGGSCPASARGAAIDAAASTAAICGDSFAVHLLDQAPDVTHLTYSLYKAFRAVTTAERLHIANLYGQAPLVWSPRLSPYMLQILYGQVWFWFERKEVLLIKVMVSSKKGTGKCIS</sequence>
<accession>M8AWH0</accession>
<evidence type="ECO:0000256" key="1">
    <source>
        <dbReference type="SAM" id="MobiDB-lite"/>
    </source>
</evidence>